<evidence type="ECO:0000313" key="2">
    <source>
        <dbReference type="EMBL" id="EIC30167.1"/>
    </source>
</evidence>
<dbReference type="AlphaFoldDB" id="H8GI23"/>
<proteinExistence type="predicted"/>
<evidence type="ECO:0000256" key="1">
    <source>
        <dbReference type="SAM" id="Coils"/>
    </source>
</evidence>
<sequence>MILKAIAKWWAGSKLEEETAHTQALVRRLEMAQAEANRRVNAKKAEYSRQIKAHQEQRNKELKQYLDFMNGQLEITGTYLNELAEFQSFTFVCIDSWMHLDLCNQEINIVNEKLNAIYSTTSLIDAYINELNKQTQRQVRHVWREFTSAREIGVTTDFIEATKRSIERSSKNSNDEFNNELNRLKSHRSLLLKEAATLKDEKKTVHDNKVSVKERHEANKKTLALKYSSCIEYWNVIAKKFESYYAFEMTQNDYANRWIKNLKEGGTLQEIIKVIGTATDIIGCANEVLTELNEEYQPFKRRVKAAHDTGDYPDTFVHDNAERKRLAPMVKEAFEDKKSLIEARTILNTRRDELRGYIDRIKPLHPDSAIESICEMLRVDREFNARSAFGFNTKNQKREHWEKKNKRIENAATN</sequence>
<dbReference type="Proteomes" id="UP000005090">
    <property type="component" value="Chromosome"/>
</dbReference>
<gene>
    <name evidence="2" type="ORF">Metal_2445</name>
</gene>
<dbReference type="eggNOG" id="ENOG5033UPH">
    <property type="taxonomic scope" value="Bacteria"/>
</dbReference>
<organism evidence="2 3">
    <name type="scientific">Methylomicrobium album BG8</name>
    <dbReference type="NCBI Taxonomy" id="686340"/>
    <lineage>
        <taxon>Bacteria</taxon>
        <taxon>Pseudomonadati</taxon>
        <taxon>Pseudomonadota</taxon>
        <taxon>Gammaproteobacteria</taxon>
        <taxon>Methylococcales</taxon>
        <taxon>Methylococcaceae</taxon>
        <taxon>Methylomicrobium</taxon>
    </lineage>
</organism>
<reference evidence="2 3" key="1">
    <citation type="journal article" date="2013" name="Genome Announc.">
        <title>Genome Sequence of the Obligate Gammaproteobacterial Methanotroph Methylomicrobium album Strain BG8.</title>
        <authorList>
            <person name="Kits K.D."/>
            <person name="Kalyuzhnaya M.G."/>
            <person name="Klotz M.G."/>
            <person name="Jetten M.S."/>
            <person name="Op den Camp H.J."/>
            <person name="Vuilleumier S."/>
            <person name="Bringel F."/>
            <person name="Dispirito A.A."/>
            <person name="Murrell J.C."/>
            <person name="Bruce D."/>
            <person name="Cheng J.F."/>
            <person name="Copeland A."/>
            <person name="Goodwin L."/>
            <person name="Hauser L."/>
            <person name="Lajus A."/>
            <person name="Land M.L."/>
            <person name="Lapidus A."/>
            <person name="Lucas S."/>
            <person name="Medigue C."/>
            <person name="Pitluck S."/>
            <person name="Woyke T."/>
            <person name="Zeytun A."/>
            <person name="Stein L.Y."/>
        </authorList>
    </citation>
    <scope>NUCLEOTIDE SEQUENCE [LARGE SCALE GENOMIC DNA]</scope>
    <source>
        <strain evidence="2 3">BG8</strain>
    </source>
</reference>
<feature type="coiled-coil region" evidence="1">
    <location>
        <begin position="174"/>
        <end position="201"/>
    </location>
</feature>
<accession>H8GI23</accession>
<keyword evidence="3" id="KW-1185">Reference proteome</keyword>
<dbReference type="RefSeq" id="WP_005372624.1">
    <property type="nucleotide sequence ID" value="NZ_CM001475.1"/>
</dbReference>
<name>H8GI23_METAL</name>
<dbReference type="HOGENOM" id="CLU_675480_0_0_6"/>
<dbReference type="EMBL" id="CM001475">
    <property type="protein sequence ID" value="EIC30167.1"/>
    <property type="molecule type" value="Genomic_DNA"/>
</dbReference>
<protein>
    <submittedName>
        <fullName evidence="2">Uncharacterized protein</fullName>
    </submittedName>
</protein>
<dbReference type="STRING" id="686340.Metal_2445"/>
<feature type="coiled-coil region" evidence="1">
    <location>
        <begin position="26"/>
        <end position="64"/>
    </location>
</feature>
<keyword evidence="1" id="KW-0175">Coiled coil</keyword>
<evidence type="ECO:0000313" key="3">
    <source>
        <dbReference type="Proteomes" id="UP000005090"/>
    </source>
</evidence>